<dbReference type="EMBL" id="LNYY01000021">
    <property type="protein sequence ID" value="KTD66961.1"/>
    <property type="molecule type" value="Genomic_DNA"/>
</dbReference>
<dbReference type="Gene3D" id="1.10.287.560">
    <property type="entry name" value="Histidine kinase CheA-like, homodimeric domain"/>
    <property type="match status" value="1"/>
</dbReference>
<dbReference type="SMART" id="SM00073">
    <property type="entry name" value="HPT"/>
    <property type="match status" value="1"/>
</dbReference>
<dbReference type="GO" id="GO:0005737">
    <property type="term" value="C:cytoplasm"/>
    <property type="evidence" value="ECO:0007669"/>
    <property type="project" value="InterPro"/>
</dbReference>
<dbReference type="SUPFAM" id="SSF55874">
    <property type="entry name" value="ATPase domain of HSP90 chaperone/DNA topoisomerase II/histidine kinase"/>
    <property type="match status" value="1"/>
</dbReference>
<dbReference type="SUPFAM" id="SSF47226">
    <property type="entry name" value="Histidine-containing phosphotransfer domain, HPT domain"/>
    <property type="match status" value="1"/>
</dbReference>
<dbReference type="InterPro" id="IPR004358">
    <property type="entry name" value="Sig_transdc_His_kin-like_C"/>
</dbReference>
<evidence type="ECO:0000259" key="11">
    <source>
        <dbReference type="PROSITE" id="PS50851"/>
    </source>
</evidence>
<keyword evidence="6 13" id="KW-0418">Kinase</keyword>
<dbReference type="Pfam" id="PF02895">
    <property type="entry name" value="H-kinase_dim"/>
    <property type="match status" value="1"/>
</dbReference>
<comment type="catalytic activity">
    <reaction evidence="1">
        <text>ATP + protein L-histidine = ADP + protein N-phospho-L-histidine.</text>
        <dbReference type="EC" id="2.7.13.3"/>
    </reaction>
</comment>
<dbReference type="InterPro" id="IPR036097">
    <property type="entry name" value="HisK_dim/P_sf"/>
</dbReference>
<dbReference type="Gene3D" id="1.20.120.160">
    <property type="entry name" value="HPT domain"/>
    <property type="match status" value="1"/>
</dbReference>
<dbReference type="Pfam" id="PF01627">
    <property type="entry name" value="Hpt"/>
    <property type="match status" value="1"/>
</dbReference>
<keyword evidence="14" id="KW-1185">Reference proteome</keyword>
<dbReference type="InterPro" id="IPR036061">
    <property type="entry name" value="CheW-like_dom_sf"/>
</dbReference>
<feature type="modified residue" description="Phosphohistidine" evidence="9">
    <location>
        <position position="48"/>
    </location>
</feature>
<dbReference type="PROSITE" id="PS50894">
    <property type="entry name" value="HPT"/>
    <property type="match status" value="1"/>
</dbReference>
<dbReference type="PROSITE" id="PS50851">
    <property type="entry name" value="CHEW"/>
    <property type="match status" value="1"/>
</dbReference>
<evidence type="ECO:0000256" key="7">
    <source>
        <dbReference type="ARBA" id="ARBA00023012"/>
    </source>
</evidence>
<dbReference type="InterPro" id="IPR004105">
    <property type="entry name" value="CheA-like_dim"/>
</dbReference>
<dbReference type="STRING" id="947033.Lste_3167"/>
<dbReference type="Gene3D" id="2.30.30.40">
    <property type="entry name" value="SH3 Domains"/>
    <property type="match status" value="1"/>
</dbReference>
<dbReference type="CDD" id="cd00088">
    <property type="entry name" value="HPT"/>
    <property type="match status" value="1"/>
</dbReference>
<keyword evidence="7" id="KW-0902">Two-component regulatory system</keyword>
<feature type="domain" description="Histidine kinase" evidence="10">
    <location>
        <begin position="192"/>
        <end position="389"/>
    </location>
</feature>
<evidence type="ECO:0000259" key="10">
    <source>
        <dbReference type="PROSITE" id="PS50109"/>
    </source>
</evidence>
<dbReference type="SMART" id="SM00387">
    <property type="entry name" value="HATPase_c"/>
    <property type="match status" value="1"/>
</dbReference>
<dbReference type="GO" id="GO:0006935">
    <property type="term" value="P:chemotaxis"/>
    <property type="evidence" value="ECO:0007669"/>
    <property type="project" value="UniProtKB-KW"/>
</dbReference>
<dbReference type="InterPro" id="IPR051315">
    <property type="entry name" value="Bact_Chemotaxis_CheA"/>
</dbReference>
<dbReference type="Pfam" id="PF02518">
    <property type="entry name" value="HATPase_c"/>
    <property type="match status" value="1"/>
</dbReference>
<dbReference type="EC" id="2.7.13.3" evidence="2"/>
<feature type="domain" description="HPt" evidence="12">
    <location>
        <begin position="1"/>
        <end position="104"/>
    </location>
</feature>
<dbReference type="GO" id="GO:0005524">
    <property type="term" value="F:ATP binding"/>
    <property type="evidence" value="ECO:0007669"/>
    <property type="project" value="UniProtKB-KW"/>
</dbReference>
<accession>A0A0W0ZCP9</accession>
<evidence type="ECO:0000313" key="13">
    <source>
        <dbReference type="EMBL" id="KTD66961.1"/>
    </source>
</evidence>
<sequence length="527" mass="58902">MNDDMNKYIEDFLSEANNHIKNMNLTLIDWEKAPDNKKNLQDIFRFAHTFKSISATMGFQKIANLNHAIEDLLDAIRTQKIPLNKCINLLFNCFDFLKESLKEISEGKPEPATETLIQQIKLVLSHDEKQMADLSTLNSLGTLEAVTSIEVKVDRLDKLLNLTKELLINKMRLESLSETIQSSELTATVGILNQTLNELQYHVMQIRLVPVGFVFDRFSRMVRDLAKQQKKQVTLHTEGRDIEVDRSLIDAISESLAHLIKNAIDHGLESSDMRKAKKKAAEGSITLSAKHQKEFVVIEVNDDGAGLDLESIKNIAIRRNLLPTSAAKPEVTNAIFSGISTTEKVTDISGRGLGLSIVKQTIESINGTIAVATEKGKGTQFTIKIPLTLTVILVLLVRQGKQIYALPLNSIERLINISRQETASLLHQEAFVYEQINVPLLRLSVLFREKVVIEERQSIVVLRKEEELLGLIVDTLLTTEEIITQPINPSLRGSKLFSGTALLGSGETILIVDIDELFLCLKSKHAG</sequence>
<dbReference type="Proteomes" id="UP000054926">
    <property type="component" value="Unassembled WGS sequence"/>
</dbReference>
<proteinExistence type="predicted"/>
<dbReference type="Gene3D" id="3.30.565.10">
    <property type="entry name" value="Histidine kinase-like ATPase, C-terminal domain"/>
    <property type="match status" value="1"/>
</dbReference>
<dbReference type="PANTHER" id="PTHR43395">
    <property type="entry name" value="SENSOR HISTIDINE KINASE CHEA"/>
    <property type="match status" value="1"/>
</dbReference>
<protein>
    <recommendedName>
        <fullName evidence="3">Chemotaxis protein CheA</fullName>
        <ecNumber evidence="2">2.7.13.3</ecNumber>
    </recommendedName>
</protein>
<dbReference type="PROSITE" id="PS50109">
    <property type="entry name" value="HIS_KIN"/>
    <property type="match status" value="1"/>
</dbReference>
<dbReference type="InterPro" id="IPR005467">
    <property type="entry name" value="His_kinase_dom"/>
</dbReference>
<dbReference type="SMART" id="SM00260">
    <property type="entry name" value="CheW"/>
    <property type="match status" value="1"/>
</dbReference>
<evidence type="ECO:0000256" key="8">
    <source>
        <dbReference type="ARBA" id="ARBA00035100"/>
    </source>
</evidence>
<evidence type="ECO:0000256" key="5">
    <source>
        <dbReference type="ARBA" id="ARBA00022679"/>
    </source>
</evidence>
<dbReference type="InterPro" id="IPR036890">
    <property type="entry name" value="HATPase_C_sf"/>
</dbReference>
<keyword evidence="5 13" id="KW-0808">Transferase</keyword>
<dbReference type="FunFam" id="3.30.565.10:FF:000016">
    <property type="entry name" value="Chemotaxis protein CheA, putative"/>
    <property type="match status" value="1"/>
</dbReference>
<dbReference type="PRINTS" id="PR00344">
    <property type="entry name" value="BCTRLSENSOR"/>
</dbReference>
<dbReference type="AlphaFoldDB" id="A0A0W0ZCP9"/>
<feature type="domain" description="CheW-like" evidence="11">
    <location>
        <begin position="391"/>
        <end position="523"/>
    </location>
</feature>
<dbReference type="InterPro" id="IPR002545">
    <property type="entry name" value="CheW-lke_dom"/>
</dbReference>
<dbReference type="SUPFAM" id="SSF50341">
    <property type="entry name" value="CheW-like"/>
    <property type="match status" value="1"/>
</dbReference>
<organism evidence="13 14">
    <name type="scientific">Legionella steelei</name>
    <dbReference type="NCBI Taxonomy" id="947033"/>
    <lineage>
        <taxon>Bacteria</taxon>
        <taxon>Pseudomonadati</taxon>
        <taxon>Pseudomonadota</taxon>
        <taxon>Gammaproteobacteria</taxon>
        <taxon>Legionellales</taxon>
        <taxon>Legionellaceae</taxon>
        <taxon>Legionella</taxon>
    </lineage>
</organism>
<evidence type="ECO:0000256" key="9">
    <source>
        <dbReference type="PROSITE-ProRule" id="PRU00110"/>
    </source>
</evidence>
<evidence type="ECO:0000259" key="12">
    <source>
        <dbReference type="PROSITE" id="PS50894"/>
    </source>
</evidence>
<dbReference type="InterPro" id="IPR036641">
    <property type="entry name" value="HPT_dom_sf"/>
</dbReference>
<evidence type="ECO:0000256" key="4">
    <source>
        <dbReference type="ARBA" id="ARBA00022553"/>
    </source>
</evidence>
<dbReference type="RefSeq" id="WP_058511994.1">
    <property type="nucleotide sequence ID" value="NZ_LNYY01000021.1"/>
</dbReference>
<gene>
    <name evidence="13" type="ORF">Lste_3167</name>
</gene>
<name>A0A0W0ZCP9_9GAMM</name>
<keyword evidence="4 9" id="KW-0597">Phosphoprotein</keyword>
<dbReference type="Pfam" id="PF01584">
    <property type="entry name" value="CheW"/>
    <property type="match status" value="1"/>
</dbReference>
<evidence type="ECO:0000313" key="14">
    <source>
        <dbReference type="Proteomes" id="UP000054926"/>
    </source>
</evidence>
<dbReference type="InterPro" id="IPR003594">
    <property type="entry name" value="HATPase_dom"/>
</dbReference>
<evidence type="ECO:0000256" key="2">
    <source>
        <dbReference type="ARBA" id="ARBA00012438"/>
    </source>
</evidence>
<dbReference type="SMART" id="SM01231">
    <property type="entry name" value="H-kinase_dim"/>
    <property type="match status" value="1"/>
</dbReference>
<dbReference type="OrthoDB" id="9803176at2"/>
<dbReference type="SUPFAM" id="SSF47384">
    <property type="entry name" value="Homodimeric domain of signal transducing histidine kinase"/>
    <property type="match status" value="1"/>
</dbReference>
<evidence type="ECO:0000256" key="1">
    <source>
        <dbReference type="ARBA" id="ARBA00000085"/>
    </source>
</evidence>
<dbReference type="GO" id="GO:0000155">
    <property type="term" value="F:phosphorelay sensor kinase activity"/>
    <property type="evidence" value="ECO:0007669"/>
    <property type="project" value="InterPro"/>
</dbReference>
<comment type="caution">
    <text evidence="13">The sequence shown here is derived from an EMBL/GenBank/DDBJ whole genome shotgun (WGS) entry which is preliminary data.</text>
</comment>
<evidence type="ECO:0000256" key="6">
    <source>
        <dbReference type="ARBA" id="ARBA00022777"/>
    </source>
</evidence>
<comment type="function">
    <text evidence="8">Involved in the transmission of sensory signals from the chemoreceptors to the flagellar motors. CheA is autophosphorylated; it can transfer its phosphate group to either CheB or CheY.</text>
</comment>
<dbReference type="PATRIC" id="fig|947033.5.peg.3367"/>
<evidence type="ECO:0000256" key="3">
    <source>
        <dbReference type="ARBA" id="ARBA00021495"/>
    </source>
</evidence>
<dbReference type="InterPro" id="IPR037006">
    <property type="entry name" value="CheA-like_homodim_sf"/>
</dbReference>
<dbReference type="InterPro" id="IPR008207">
    <property type="entry name" value="Sig_transdc_His_kin_Hpt_dom"/>
</dbReference>
<dbReference type="PANTHER" id="PTHR43395:SF1">
    <property type="entry name" value="CHEMOTAXIS PROTEIN CHEA"/>
    <property type="match status" value="1"/>
</dbReference>
<reference evidence="13 14" key="1">
    <citation type="submission" date="2015-11" db="EMBL/GenBank/DDBJ databases">
        <title>Genomic analysis of 38 Legionella species identifies large and diverse effector repertoires.</title>
        <authorList>
            <person name="Burstein D."/>
            <person name="Amaro F."/>
            <person name="Zusman T."/>
            <person name="Lifshitz Z."/>
            <person name="Cohen O."/>
            <person name="Gilbert J.A."/>
            <person name="Pupko T."/>
            <person name="Shuman H.A."/>
            <person name="Segal G."/>
        </authorList>
    </citation>
    <scope>NUCLEOTIDE SEQUENCE [LARGE SCALE GENOMIC DNA]</scope>
    <source>
        <strain evidence="13 14">IMVS3376</strain>
    </source>
</reference>